<comment type="subcellular location">
    <subcellularLocation>
        <location evidence="1">Membrane</location>
        <topology evidence="1">Multi-pass membrane protein</topology>
    </subcellularLocation>
</comment>
<feature type="transmembrane region" description="Helical" evidence="6">
    <location>
        <begin position="34"/>
        <end position="52"/>
    </location>
</feature>
<evidence type="ECO:0000313" key="8">
    <source>
        <dbReference type="EMBL" id="TVY81908.1"/>
    </source>
</evidence>
<name>A0A8T9C8A5_9HELO</name>
<dbReference type="PANTHER" id="PTHR48022">
    <property type="entry name" value="PLASTIDIC GLUCOSE TRANSPORTER 4"/>
    <property type="match status" value="1"/>
</dbReference>
<accession>A0A8T9C8A5</accession>
<evidence type="ECO:0000256" key="6">
    <source>
        <dbReference type="SAM" id="Phobius"/>
    </source>
</evidence>
<dbReference type="InterPro" id="IPR005828">
    <property type="entry name" value="MFS_sugar_transport-like"/>
</dbReference>
<dbReference type="GO" id="GO:0005351">
    <property type="term" value="F:carbohydrate:proton symporter activity"/>
    <property type="evidence" value="ECO:0007669"/>
    <property type="project" value="TreeGrafter"/>
</dbReference>
<organism evidence="8 9">
    <name type="scientific">Lachnellula suecica</name>
    <dbReference type="NCBI Taxonomy" id="602035"/>
    <lineage>
        <taxon>Eukaryota</taxon>
        <taxon>Fungi</taxon>
        <taxon>Dikarya</taxon>
        <taxon>Ascomycota</taxon>
        <taxon>Pezizomycotina</taxon>
        <taxon>Leotiomycetes</taxon>
        <taxon>Helotiales</taxon>
        <taxon>Lachnaceae</taxon>
        <taxon>Lachnellula</taxon>
    </lineage>
</organism>
<keyword evidence="4 6" id="KW-1133">Transmembrane helix</keyword>
<feature type="domain" description="Major facilitator superfamily (MFS) profile" evidence="7">
    <location>
        <begin position="39"/>
        <end position="511"/>
    </location>
</feature>
<feature type="transmembrane region" description="Helical" evidence="6">
    <location>
        <begin position="317"/>
        <end position="339"/>
    </location>
</feature>
<evidence type="ECO:0000259" key="7">
    <source>
        <dbReference type="PROSITE" id="PS50850"/>
    </source>
</evidence>
<evidence type="ECO:0000256" key="3">
    <source>
        <dbReference type="ARBA" id="ARBA00022692"/>
    </source>
</evidence>
<dbReference type="PROSITE" id="PS50850">
    <property type="entry name" value="MFS"/>
    <property type="match status" value="1"/>
</dbReference>
<keyword evidence="3 6" id="KW-0812">Transmembrane</keyword>
<keyword evidence="5 6" id="KW-0472">Membrane</keyword>
<gene>
    <name evidence="8" type="primary">LAC12_10</name>
    <name evidence="8" type="ORF">LSUE1_G000945</name>
</gene>
<dbReference type="PANTHER" id="PTHR48022:SF29">
    <property type="entry name" value="SUGAR TRANSPORTER, PUTATIVE (AFU_ORTHOLOGUE AFUA_6G14500)-RELATED"/>
    <property type="match status" value="1"/>
</dbReference>
<dbReference type="InterPro" id="IPR036259">
    <property type="entry name" value="MFS_trans_sf"/>
</dbReference>
<comment type="caution">
    <text evidence="8">The sequence shown here is derived from an EMBL/GenBank/DDBJ whole genome shotgun (WGS) entry which is preliminary data.</text>
</comment>
<dbReference type="InterPro" id="IPR050360">
    <property type="entry name" value="MFS_Sugar_Transporters"/>
</dbReference>
<comment type="similarity">
    <text evidence="2">Belongs to the major facilitator superfamily. Sugar transporter (TC 2.A.1.1) family.</text>
</comment>
<dbReference type="Proteomes" id="UP000469558">
    <property type="component" value="Unassembled WGS sequence"/>
</dbReference>
<evidence type="ECO:0000256" key="5">
    <source>
        <dbReference type="ARBA" id="ARBA00023136"/>
    </source>
</evidence>
<reference evidence="8 9" key="1">
    <citation type="submission" date="2018-05" db="EMBL/GenBank/DDBJ databases">
        <title>Genome sequencing and assembly of the regulated plant pathogen Lachnellula willkommii and related sister species for the development of diagnostic species identification markers.</title>
        <authorList>
            <person name="Giroux E."/>
            <person name="Bilodeau G."/>
        </authorList>
    </citation>
    <scope>NUCLEOTIDE SEQUENCE [LARGE SCALE GENOMIC DNA]</scope>
    <source>
        <strain evidence="8 9">CBS 268.59</strain>
    </source>
</reference>
<feature type="transmembrane region" description="Helical" evidence="6">
    <location>
        <begin position="199"/>
        <end position="219"/>
    </location>
</feature>
<evidence type="ECO:0000313" key="9">
    <source>
        <dbReference type="Proteomes" id="UP000469558"/>
    </source>
</evidence>
<dbReference type="EMBL" id="QGMK01000404">
    <property type="protein sequence ID" value="TVY81908.1"/>
    <property type="molecule type" value="Genomic_DNA"/>
</dbReference>
<dbReference type="GO" id="GO:0016020">
    <property type="term" value="C:membrane"/>
    <property type="evidence" value="ECO:0007669"/>
    <property type="project" value="UniProtKB-SubCell"/>
</dbReference>
<feature type="transmembrane region" description="Helical" evidence="6">
    <location>
        <begin position="489"/>
        <end position="507"/>
    </location>
</feature>
<protein>
    <submittedName>
        <fullName evidence="8">Lactose permease</fullName>
    </submittedName>
</protein>
<keyword evidence="9" id="KW-1185">Reference proteome</keyword>
<dbReference type="SUPFAM" id="SSF103473">
    <property type="entry name" value="MFS general substrate transporter"/>
    <property type="match status" value="1"/>
</dbReference>
<dbReference type="Pfam" id="PF00083">
    <property type="entry name" value="Sugar_tr"/>
    <property type="match status" value="1"/>
</dbReference>
<dbReference type="InterPro" id="IPR020846">
    <property type="entry name" value="MFS_dom"/>
</dbReference>
<evidence type="ECO:0000256" key="2">
    <source>
        <dbReference type="ARBA" id="ARBA00010992"/>
    </source>
</evidence>
<feature type="transmembrane region" description="Helical" evidence="6">
    <location>
        <begin position="167"/>
        <end position="187"/>
    </location>
</feature>
<proteinExistence type="inferred from homology"/>
<feature type="transmembrane region" description="Helical" evidence="6">
    <location>
        <begin position="231"/>
        <end position="248"/>
    </location>
</feature>
<evidence type="ECO:0000256" key="1">
    <source>
        <dbReference type="ARBA" id="ARBA00004141"/>
    </source>
</evidence>
<feature type="transmembrane region" description="Helical" evidence="6">
    <location>
        <begin position="137"/>
        <end position="155"/>
    </location>
</feature>
<feature type="transmembrane region" description="Helical" evidence="6">
    <location>
        <begin position="110"/>
        <end position="130"/>
    </location>
</feature>
<dbReference type="Gene3D" id="1.20.1250.20">
    <property type="entry name" value="MFS general substrate transporter like domains"/>
    <property type="match status" value="1"/>
</dbReference>
<feature type="transmembrane region" description="Helical" evidence="6">
    <location>
        <begin position="384"/>
        <end position="403"/>
    </location>
</feature>
<evidence type="ECO:0000256" key="4">
    <source>
        <dbReference type="ARBA" id="ARBA00022989"/>
    </source>
</evidence>
<sequence>MGLLNYVDGTSDPILTNMVAEDKVAWYKKTNLRALYFLLLPACIGIEITSGFDAQLINALQFIPPFNEYFGNGFINPNTQAYDITPTTLGLIKYTIPTFSYIKKTSMNTILHAAYSLGAVIAVPFAPTINQWVGRRYAIMCGSVLMLSGAVLQGFSLNVAMYVISRMLLGFGVVFCIISGSAMVGELAHPKERAIMTSLFNSSYYVGAIVAAVIGLRTATIKSEWSWRIPSFLQCIPSLIQIIFVFFLPESPRYLVSKDREKEAFEILTKYHAEGNRNSVFVRAEMAQIRETIKIEMEYAKQSWADMVKTPGMRRRVLIASLMGLFTQLSGNTLLSYYMNKILGIMSFTKTSVSTRINVSWQCWGWINGTLAALLVTRFPRRKMFLLSTTSMLCVFIALTIAIENMAKTHAEKRKNTAASVAGLFFIYAYNPCYNIGNNALTYTYLVELFPYAERARGIAVEQFFGRMANFFSTYVNAIAIDAISWRYLAIYCGVLTCEVLCVYFLYPETQGRTLEELAFMFEDKSFAETVVTAVEKQIYIDRTGIYPTDENAEPPDPTKGARFYEEKKRVIEDWRDLN</sequence>
<dbReference type="OrthoDB" id="6133115at2759"/>
<dbReference type="AlphaFoldDB" id="A0A8T9C8A5"/>